<dbReference type="EMBL" id="CASHTH010002442">
    <property type="protein sequence ID" value="CAI8029891.1"/>
    <property type="molecule type" value="Genomic_DNA"/>
</dbReference>
<dbReference type="InterPro" id="IPR018189">
    <property type="entry name" value="Phosphoglucose_isomerase_CS"/>
</dbReference>
<comment type="pathway">
    <text evidence="5">Carbohydrate degradation; glycolysis; D-glyceraldehyde 3-phosphate and glycerone phosphate from D-glucose: step 2/4.</text>
</comment>
<keyword evidence="4 5" id="KW-0413">Isomerase</keyword>
<dbReference type="Pfam" id="PF00342">
    <property type="entry name" value="PGI"/>
    <property type="match status" value="1"/>
</dbReference>
<comment type="catalytic activity">
    <reaction evidence="5">
        <text>alpha-D-glucose 6-phosphate = beta-D-fructose 6-phosphate</text>
        <dbReference type="Rhea" id="RHEA:11816"/>
        <dbReference type="ChEBI" id="CHEBI:57634"/>
        <dbReference type="ChEBI" id="CHEBI:58225"/>
        <dbReference type="EC" id="5.3.1.9"/>
    </reaction>
</comment>
<dbReference type="Gene3D" id="3.40.50.10490">
    <property type="entry name" value="Glucose-6-phosphate isomerase like protein, domain 1"/>
    <property type="match status" value="2"/>
</dbReference>
<evidence type="ECO:0000256" key="2">
    <source>
        <dbReference type="ARBA" id="ARBA00022432"/>
    </source>
</evidence>
<dbReference type="GO" id="GO:0005829">
    <property type="term" value="C:cytosol"/>
    <property type="evidence" value="ECO:0007669"/>
    <property type="project" value="TreeGrafter"/>
</dbReference>
<dbReference type="PROSITE" id="PS51463">
    <property type="entry name" value="P_GLUCOSE_ISOMERASE_3"/>
    <property type="match status" value="1"/>
</dbReference>
<dbReference type="PROSITE" id="PS00765">
    <property type="entry name" value="P_GLUCOSE_ISOMERASE_1"/>
    <property type="match status" value="1"/>
</dbReference>
<name>A0AA35WV02_GEOBA</name>
<gene>
    <name evidence="7" type="ORF">GBAR_LOCUS16962</name>
</gene>
<dbReference type="EC" id="5.3.1.9" evidence="5"/>
<dbReference type="GO" id="GO:0006096">
    <property type="term" value="P:glycolytic process"/>
    <property type="evidence" value="ECO:0007669"/>
    <property type="project" value="UniProtKB-KW"/>
</dbReference>
<feature type="region of interest" description="Disordered" evidence="6">
    <location>
        <begin position="349"/>
        <end position="369"/>
    </location>
</feature>
<dbReference type="InterPro" id="IPR046348">
    <property type="entry name" value="SIS_dom_sf"/>
</dbReference>
<dbReference type="GO" id="GO:0097367">
    <property type="term" value="F:carbohydrate derivative binding"/>
    <property type="evidence" value="ECO:0007669"/>
    <property type="project" value="InterPro"/>
</dbReference>
<sequence>MARFNVPHLWNPCLFHKVLNINSSGNLKTIEYLKLRLDTLTKKISFVFQTSMEELSKEGMSLDSKLHFLVDDGAAGSFPQAAQQKVDTALQRIHLLFQDETEAPLAELERGLRAWTRSHLQTEDIAQVAALATRAREAFSVLVIIGVGGSDLSARVFHDSFNHPYHNLLSVEERGGAPEVYFTGDTFDPRKLAGLLEMLKARNLLDKTLFNVISKSGTTTETMATLMVIRDALDDVNWQQQVLATTGLTADSVLFRMHEQSPFYGDTLLPVPDGVGGRFSAFSPVGLFFLAMTAGKNETPDTRIRAAVEGVNQAHEGFNLAYNHRDNIAYQLARWIHLSEEVVSGQQSAVSEEAVSGQRSTEPRRGGMFIGERCPEDHSLNIVFYNYADGSCLGEWFVQLYTESIQERGGGANVINAKGPTSNHSILNGIIAGPRDKAVLFIHWEELGSDLVLPKETGMDSKLTEFEGLSMTHMQAASYRGTALDFSEKGIPNATLTLPKRDIQSVCQLMRLLMDTIAVKGRLQGLHLDNNGGSELTYLQEGVEGYKRNFRSFALTPGVDSE</sequence>
<evidence type="ECO:0000256" key="4">
    <source>
        <dbReference type="ARBA" id="ARBA00023235"/>
    </source>
</evidence>
<organism evidence="7 8">
    <name type="scientific">Geodia barretti</name>
    <name type="common">Barrett's horny sponge</name>
    <dbReference type="NCBI Taxonomy" id="519541"/>
    <lineage>
        <taxon>Eukaryota</taxon>
        <taxon>Metazoa</taxon>
        <taxon>Porifera</taxon>
        <taxon>Demospongiae</taxon>
        <taxon>Heteroscleromorpha</taxon>
        <taxon>Tetractinellida</taxon>
        <taxon>Astrophorina</taxon>
        <taxon>Geodiidae</taxon>
        <taxon>Geodia</taxon>
    </lineage>
</organism>
<comment type="caution">
    <text evidence="7">The sequence shown here is derived from an EMBL/GenBank/DDBJ whole genome shotgun (WGS) entry which is preliminary data.</text>
</comment>
<dbReference type="Proteomes" id="UP001174909">
    <property type="component" value="Unassembled WGS sequence"/>
</dbReference>
<evidence type="ECO:0000313" key="7">
    <source>
        <dbReference type="EMBL" id="CAI8029891.1"/>
    </source>
</evidence>
<dbReference type="GO" id="GO:0051156">
    <property type="term" value="P:glucose 6-phosphate metabolic process"/>
    <property type="evidence" value="ECO:0007669"/>
    <property type="project" value="TreeGrafter"/>
</dbReference>
<keyword evidence="3 5" id="KW-0324">Glycolysis</keyword>
<dbReference type="PANTHER" id="PTHR11469:SF1">
    <property type="entry name" value="GLUCOSE-6-PHOSPHATE ISOMERASE"/>
    <property type="match status" value="1"/>
</dbReference>
<dbReference type="InterPro" id="IPR001672">
    <property type="entry name" value="G6P_Isomerase"/>
</dbReference>
<keyword evidence="8" id="KW-1185">Reference proteome</keyword>
<dbReference type="AlphaFoldDB" id="A0AA35WV02"/>
<evidence type="ECO:0000313" key="8">
    <source>
        <dbReference type="Proteomes" id="UP001174909"/>
    </source>
</evidence>
<proteinExistence type="inferred from homology"/>
<dbReference type="PRINTS" id="PR00662">
    <property type="entry name" value="G6PISOMERASE"/>
</dbReference>
<dbReference type="SUPFAM" id="SSF53697">
    <property type="entry name" value="SIS domain"/>
    <property type="match status" value="2"/>
</dbReference>
<dbReference type="GO" id="GO:0004347">
    <property type="term" value="F:glucose-6-phosphate isomerase activity"/>
    <property type="evidence" value="ECO:0007669"/>
    <property type="project" value="UniProtKB-EC"/>
</dbReference>
<accession>A0AA35WV02</accession>
<evidence type="ECO:0000256" key="5">
    <source>
        <dbReference type="RuleBase" id="RU000612"/>
    </source>
</evidence>
<reference evidence="7" key="1">
    <citation type="submission" date="2023-03" db="EMBL/GenBank/DDBJ databases">
        <authorList>
            <person name="Steffen K."/>
            <person name="Cardenas P."/>
        </authorList>
    </citation>
    <scope>NUCLEOTIDE SEQUENCE</scope>
</reference>
<dbReference type="GO" id="GO:0048029">
    <property type="term" value="F:monosaccharide binding"/>
    <property type="evidence" value="ECO:0007669"/>
    <property type="project" value="TreeGrafter"/>
</dbReference>
<dbReference type="PANTHER" id="PTHR11469">
    <property type="entry name" value="GLUCOSE-6-PHOSPHATE ISOMERASE"/>
    <property type="match status" value="1"/>
</dbReference>
<evidence type="ECO:0000256" key="6">
    <source>
        <dbReference type="SAM" id="MobiDB-lite"/>
    </source>
</evidence>
<evidence type="ECO:0000256" key="1">
    <source>
        <dbReference type="ARBA" id="ARBA00018388"/>
    </source>
</evidence>
<dbReference type="GO" id="GO:0006094">
    <property type="term" value="P:gluconeogenesis"/>
    <property type="evidence" value="ECO:0007669"/>
    <property type="project" value="UniProtKB-KW"/>
</dbReference>
<protein>
    <recommendedName>
        <fullName evidence="1 5">Glucose-6-phosphate isomerase</fullName>
        <ecNumber evidence="5">5.3.1.9</ecNumber>
    </recommendedName>
</protein>
<keyword evidence="2 5" id="KW-0312">Gluconeogenesis</keyword>
<comment type="similarity">
    <text evidence="5">Belongs to the GPI family.</text>
</comment>
<evidence type="ECO:0000256" key="3">
    <source>
        <dbReference type="ARBA" id="ARBA00023152"/>
    </source>
</evidence>